<reference evidence="1" key="1">
    <citation type="submission" date="2023-04" db="EMBL/GenBank/DDBJ databases">
        <title>Ambrosiozyma monospora NBRC 1965.</title>
        <authorList>
            <person name="Ichikawa N."/>
            <person name="Sato H."/>
            <person name="Tonouchi N."/>
        </authorList>
    </citation>
    <scope>NUCLEOTIDE SEQUENCE</scope>
    <source>
        <strain evidence="1">NBRC 1965</strain>
    </source>
</reference>
<dbReference type="Proteomes" id="UP001165063">
    <property type="component" value="Unassembled WGS sequence"/>
</dbReference>
<evidence type="ECO:0000313" key="2">
    <source>
        <dbReference type="Proteomes" id="UP001165063"/>
    </source>
</evidence>
<dbReference type="AlphaFoldDB" id="A0A9W6YPV8"/>
<gene>
    <name evidence="1" type="ORF">Amon01_000043400</name>
</gene>
<keyword evidence="2" id="KW-1185">Reference proteome</keyword>
<comment type="caution">
    <text evidence="1">The sequence shown here is derived from an EMBL/GenBank/DDBJ whole genome shotgun (WGS) entry which is preliminary data.</text>
</comment>
<proteinExistence type="predicted"/>
<evidence type="ECO:0000313" key="1">
    <source>
        <dbReference type="EMBL" id="GMG19387.1"/>
    </source>
</evidence>
<sequence>MPSVYTSAFAFSCDSAANQYYFENHVEDSYFGELGPYLIQLLEEALSPKYPTANHFLAPKMLTTVESLESVIELLECYPLENIPTIVANAATLCHSINDLVDNQHEELIDFSERQLKLSSQLSYRTNYQTLYEAEMNPITRLVYASTEKELEFTMSEDEHSLGSMLDQQLKLIESLFFCLSNAVTSHLRPSDSKLFTNLVREIIKLCSLHYAEARNFTILSEKDAALELEMIIQETHLEISYRVTQAGINAIVKLARALDFDVLDSLFLPLFGLDFEKLFSKNGTLFMNSKKLKSPSFDTWIKLHILQEMLKAESDSLLCNTEPGVSESLLNKIELLLDQVLEFDQTTGCDEKLVDFMRVWEPIRIAIVKYCC</sequence>
<dbReference type="EMBL" id="BSXU01000118">
    <property type="protein sequence ID" value="GMG19387.1"/>
    <property type="molecule type" value="Genomic_DNA"/>
</dbReference>
<name>A0A9W6YPV8_AMBMO</name>
<organism evidence="1 2">
    <name type="scientific">Ambrosiozyma monospora</name>
    <name type="common">Yeast</name>
    <name type="synonym">Endomycopsis monosporus</name>
    <dbReference type="NCBI Taxonomy" id="43982"/>
    <lineage>
        <taxon>Eukaryota</taxon>
        <taxon>Fungi</taxon>
        <taxon>Dikarya</taxon>
        <taxon>Ascomycota</taxon>
        <taxon>Saccharomycotina</taxon>
        <taxon>Pichiomycetes</taxon>
        <taxon>Pichiales</taxon>
        <taxon>Pichiaceae</taxon>
        <taxon>Ambrosiozyma</taxon>
    </lineage>
</organism>
<protein>
    <submittedName>
        <fullName evidence="1">Unnamed protein product</fullName>
    </submittedName>
</protein>
<accession>A0A9W6YPV8</accession>